<sequence length="82" mass="9711">MKYFYNLVQYNESVNAWDLREGLKSKYKDFNCVYDVDVSCKIYPSELVKSQTLKSESSRNVANNFEELTMMKCNLKTLNFEN</sequence>
<dbReference type="AlphaFoldDB" id="A0A3M7P8R0"/>
<proteinExistence type="predicted"/>
<reference evidence="1 2" key="1">
    <citation type="journal article" date="2018" name="Sci. Rep.">
        <title>Genomic signatures of local adaptation to the degree of environmental predictability in rotifers.</title>
        <authorList>
            <person name="Franch-Gras L."/>
            <person name="Hahn C."/>
            <person name="Garcia-Roger E.M."/>
            <person name="Carmona M.J."/>
            <person name="Serra M."/>
            <person name="Gomez A."/>
        </authorList>
    </citation>
    <scope>NUCLEOTIDE SEQUENCE [LARGE SCALE GENOMIC DNA]</scope>
    <source>
        <strain evidence="1">HYR1</strain>
    </source>
</reference>
<evidence type="ECO:0000313" key="2">
    <source>
        <dbReference type="Proteomes" id="UP000276133"/>
    </source>
</evidence>
<name>A0A3M7P8R0_BRAPC</name>
<comment type="caution">
    <text evidence="1">The sequence shown here is derived from an EMBL/GenBank/DDBJ whole genome shotgun (WGS) entry which is preliminary data.</text>
</comment>
<accession>A0A3M7P8R0</accession>
<protein>
    <submittedName>
        <fullName evidence="1">Uncharacterized protein</fullName>
    </submittedName>
</protein>
<dbReference type="EMBL" id="REGN01012422">
    <property type="protein sequence ID" value="RMZ95452.1"/>
    <property type="molecule type" value="Genomic_DNA"/>
</dbReference>
<gene>
    <name evidence="1" type="ORF">BpHYR1_026837</name>
</gene>
<organism evidence="1 2">
    <name type="scientific">Brachionus plicatilis</name>
    <name type="common">Marine rotifer</name>
    <name type="synonym">Brachionus muelleri</name>
    <dbReference type="NCBI Taxonomy" id="10195"/>
    <lineage>
        <taxon>Eukaryota</taxon>
        <taxon>Metazoa</taxon>
        <taxon>Spiralia</taxon>
        <taxon>Gnathifera</taxon>
        <taxon>Rotifera</taxon>
        <taxon>Eurotatoria</taxon>
        <taxon>Monogononta</taxon>
        <taxon>Pseudotrocha</taxon>
        <taxon>Ploima</taxon>
        <taxon>Brachionidae</taxon>
        <taxon>Brachionus</taxon>
    </lineage>
</organism>
<dbReference type="Proteomes" id="UP000276133">
    <property type="component" value="Unassembled WGS sequence"/>
</dbReference>
<evidence type="ECO:0000313" key="1">
    <source>
        <dbReference type="EMBL" id="RMZ95452.1"/>
    </source>
</evidence>
<keyword evidence="2" id="KW-1185">Reference proteome</keyword>